<gene>
    <name evidence="3" type="ORF">EV193_105453</name>
</gene>
<evidence type="ECO:0000256" key="1">
    <source>
        <dbReference type="SAM" id="MobiDB-lite"/>
    </source>
</evidence>
<sequence>MSTGKDPERLLTEALRAQAAQTSPPVTPRDDEDTVEARPVDAVTENVDVPARPSDGVFSGYDYGLISGSDLGRRLRAQAAEQTTPTGSDEPTARVEPEPKLNAGVILLLALVLGLAAGSVIGLLTLL</sequence>
<dbReference type="RefSeq" id="WP_130345308.1">
    <property type="nucleotide sequence ID" value="NZ_SGWQ01000005.1"/>
</dbReference>
<dbReference type="OrthoDB" id="3700859at2"/>
<feature type="compositionally biased region" description="Polar residues" evidence="1">
    <location>
        <begin position="80"/>
        <end position="89"/>
    </location>
</feature>
<dbReference type="EMBL" id="SGWQ01000005">
    <property type="protein sequence ID" value="RZS37893.1"/>
    <property type="molecule type" value="Genomic_DNA"/>
</dbReference>
<feature type="region of interest" description="Disordered" evidence="1">
    <location>
        <begin position="1"/>
        <end position="42"/>
    </location>
</feature>
<dbReference type="AlphaFoldDB" id="A0A4V2ESK5"/>
<reference evidence="3 4" key="1">
    <citation type="submission" date="2019-02" db="EMBL/GenBank/DDBJ databases">
        <title>Genomic Encyclopedia of Type Strains, Phase IV (KMG-IV): sequencing the most valuable type-strain genomes for metagenomic binning, comparative biology and taxonomic classification.</title>
        <authorList>
            <person name="Goeker M."/>
        </authorList>
    </citation>
    <scope>NUCLEOTIDE SEQUENCE [LARGE SCALE GENOMIC DNA]</scope>
    <source>
        <strain evidence="3 4">DSM 101727</strain>
    </source>
</reference>
<proteinExistence type="predicted"/>
<accession>A0A4V2ESK5</accession>
<feature type="compositionally biased region" description="Basic and acidic residues" evidence="1">
    <location>
        <begin position="1"/>
        <end position="11"/>
    </location>
</feature>
<name>A0A4V2ESK5_9PSEU</name>
<feature type="transmembrane region" description="Helical" evidence="2">
    <location>
        <begin position="104"/>
        <end position="126"/>
    </location>
</feature>
<keyword evidence="2" id="KW-1133">Transmembrane helix</keyword>
<feature type="region of interest" description="Disordered" evidence="1">
    <location>
        <begin position="75"/>
        <end position="96"/>
    </location>
</feature>
<evidence type="ECO:0000256" key="2">
    <source>
        <dbReference type="SAM" id="Phobius"/>
    </source>
</evidence>
<evidence type="ECO:0000313" key="3">
    <source>
        <dbReference type="EMBL" id="RZS37893.1"/>
    </source>
</evidence>
<evidence type="ECO:0000313" key="4">
    <source>
        <dbReference type="Proteomes" id="UP000294257"/>
    </source>
</evidence>
<organism evidence="3 4">
    <name type="scientific">Herbihabitans rhizosphaerae</name>
    <dbReference type="NCBI Taxonomy" id="1872711"/>
    <lineage>
        <taxon>Bacteria</taxon>
        <taxon>Bacillati</taxon>
        <taxon>Actinomycetota</taxon>
        <taxon>Actinomycetes</taxon>
        <taxon>Pseudonocardiales</taxon>
        <taxon>Pseudonocardiaceae</taxon>
        <taxon>Herbihabitans</taxon>
    </lineage>
</organism>
<keyword evidence="4" id="KW-1185">Reference proteome</keyword>
<comment type="caution">
    <text evidence="3">The sequence shown here is derived from an EMBL/GenBank/DDBJ whole genome shotgun (WGS) entry which is preliminary data.</text>
</comment>
<keyword evidence="2" id="KW-0812">Transmembrane</keyword>
<keyword evidence="2" id="KW-0472">Membrane</keyword>
<dbReference type="Proteomes" id="UP000294257">
    <property type="component" value="Unassembled WGS sequence"/>
</dbReference>
<protein>
    <submittedName>
        <fullName evidence="3">Uncharacterized protein</fullName>
    </submittedName>
</protein>